<evidence type="ECO:0000313" key="11">
    <source>
        <dbReference type="Proteomes" id="UP000642748"/>
    </source>
</evidence>
<dbReference type="Proteomes" id="UP000642748">
    <property type="component" value="Unassembled WGS sequence"/>
</dbReference>
<accession>A0A8J3VMN4</accession>
<evidence type="ECO:0000256" key="7">
    <source>
        <dbReference type="SAM" id="MobiDB-lite"/>
    </source>
</evidence>
<feature type="region of interest" description="Disordered" evidence="7">
    <location>
        <begin position="325"/>
        <end position="372"/>
    </location>
</feature>
<evidence type="ECO:0000256" key="5">
    <source>
        <dbReference type="ARBA" id="ARBA00022989"/>
    </source>
</evidence>
<name>A0A8J3VMN4_9ACTN</name>
<gene>
    <name evidence="10" type="ORF">Raf01_06010</name>
</gene>
<organism evidence="10 11">
    <name type="scientific">Rugosimonospora africana</name>
    <dbReference type="NCBI Taxonomy" id="556532"/>
    <lineage>
        <taxon>Bacteria</taxon>
        <taxon>Bacillati</taxon>
        <taxon>Actinomycetota</taxon>
        <taxon>Actinomycetes</taxon>
        <taxon>Micromonosporales</taxon>
        <taxon>Micromonosporaceae</taxon>
        <taxon>Rugosimonospora</taxon>
    </lineage>
</organism>
<evidence type="ECO:0000256" key="4">
    <source>
        <dbReference type="ARBA" id="ARBA00022692"/>
    </source>
</evidence>
<evidence type="ECO:0000313" key="10">
    <source>
        <dbReference type="EMBL" id="GIH12429.1"/>
    </source>
</evidence>
<evidence type="ECO:0000256" key="2">
    <source>
        <dbReference type="ARBA" id="ARBA00007759"/>
    </source>
</evidence>
<comment type="similarity">
    <text evidence="2">Belongs to the EccE family.</text>
</comment>
<evidence type="ECO:0000256" key="1">
    <source>
        <dbReference type="ARBA" id="ARBA00004236"/>
    </source>
</evidence>
<reference evidence="10" key="1">
    <citation type="submission" date="2021-01" db="EMBL/GenBank/DDBJ databases">
        <title>Whole genome shotgun sequence of Rugosimonospora africana NBRC 104875.</title>
        <authorList>
            <person name="Komaki H."/>
            <person name="Tamura T."/>
        </authorList>
    </citation>
    <scope>NUCLEOTIDE SEQUENCE</scope>
    <source>
        <strain evidence="10">NBRC 104875</strain>
    </source>
</reference>
<sequence>MAAQVAVLVLLLAALSHGALAWSLATPVAVALIALVGVRWRHRWLHAWLATAVRYLVRARTPPAGSGATALLGWVEPTACYGAQPGVVEDSDGVVAVLELGDGEALQPGAQPTLPSPAELVPAAGPGTVALVVSATPAGGAGPAGASYRQLTDGRIPARQRVLLAVRASRVDVDWSGDELRRCLDGSLRRIGRRLRQDGIAVRQLSVEQVAALLDEASEGSGPVREGWTGIRLGGLRQTNLRVLGLDRLAAEVAEQFIARLLALPAASTTIGWCACAAGTELTVRLGAGTPAGLAAAVATAHRLAGTAGAVVERLDGQQRRGLAATLPLARPPGGSPGGEPGARPDGEPGSPEPATAPRFTPAPSGLVLGHNRHGQPVTVRLFRPEPTRTMLLGGVPAAQVLTMRALAVGAQVVVQTARPQAWEPFLRAVSLPTGGLTVVPLGSPVPAPFGPLVPQLVVVDAGMPDAPAVPAAAWRASLLLREDVSAPDIAELSRADLVILQPLRPDEAALVGDALGLDASRDWLGRLPADMVGAVSRAGAGRSAVRWAVLSATLIERQVIGAPERVATG</sequence>
<comment type="caution">
    <text evidence="10">The sequence shown here is derived from an EMBL/GenBank/DDBJ whole genome shotgun (WGS) entry which is preliminary data.</text>
</comment>
<dbReference type="GO" id="GO:0005886">
    <property type="term" value="C:plasma membrane"/>
    <property type="evidence" value="ECO:0007669"/>
    <property type="project" value="UniProtKB-SubCell"/>
</dbReference>
<dbReference type="InterPro" id="IPR050051">
    <property type="entry name" value="EccE_dom"/>
</dbReference>
<keyword evidence="6" id="KW-0472">Membrane</keyword>
<feature type="chain" id="PRO_5035156446" description="Type VII secretion system protein EccE domain-containing protein" evidence="8">
    <location>
        <begin position="22"/>
        <end position="570"/>
    </location>
</feature>
<dbReference type="EMBL" id="BONZ01000006">
    <property type="protein sequence ID" value="GIH12429.1"/>
    <property type="molecule type" value="Genomic_DNA"/>
</dbReference>
<protein>
    <recommendedName>
        <fullName evidence="9">Type VII secretion system protein EccE domain-containing protein</fullName>
    </recommendedName>
</protein>
<feature type="signal peptide" evidence="8">
    <location>
        <begin position="1"/>
        <end position="21"/>
    </location>
</feature>
<keyword evidence="11" id="KW-1185">Reference proteome</keyword>
<feature type="domain" description="Type VII secretion system protein EccE" evidence="9">
    <location>
        <begin position="178"/>
        <end position="240"/>
    </location>
</feature>
<dbReference type="InterPro" id="IPR021368">
    <property type="entry name" value="T7SS_EccE"/>
</dbReference>
<keyword evidence="4" id="KW-0812">Transmembrane</keyword>
<evidence type="ECO:0000256" key="8">
    <source>
        <dbReference type="SAM" id="SignalP"/>
    </source>
</evidence>
<dbReference type="AlphaFoldDB" id="A0A8J3VMN4"/>
<dbReference type="NCBIfam" id="TIGR03923">
    <property type="entry name" value="T7SS_EccE"/>
    <property type="match status" value="1"/>
</dbReference>
<keyword evidence="5" id="KW-1133">Transmembrane helix</keyword>
<keyword evidence="8" id="KW-0732">Signal</keyword>
<comment type="subcellular location">
    <subcellularLocation>
        <location evidence="1">Cell membrane</location>
    </subcellularLocation>
</comment>
<evidence type="ECO:0000256" key="6">
    <source>
        <dbReference type="ARBA" id="ARBA00023136"/>
    </source>
</evidence>
<keyword evidence="3" id="KW-1003">Cell membrane</keyword>
<evidence type="ECO:0000256" key="3">
    <source>
        <dbReference type="ARBA" id="ARBA00022475"/>
    </source>
</evidence>
<evidence type="ECO:0000259" key="9">
    <source>
        <dbReference type="Pfam" id="PF11203"/>
    </source>
</evidence>
<proteinExistence type="inferred from homology"/>
<dbReference type="Pfam" id="PF11203">
    <property type="entry name" value="EccE"/>
    <property type="match status" value="1"/>
</dbReference>